<dbReference type="EMBL" id="NJHN03000117">
    <property type="protein sequence ID" value="KAH9413908.1"/>
    <property type="molecule type" value="Genomic_DNA"/>
</dbReference>
<organism evidence="1 2">
    <name type="scientific">Dermatophagoides pteronyssinus</name>
    <name type="common">European house dust mite</name>
    <dbReference type="NCBI Taxonomy" id="6956"/>
    <lineage>
        <taxon>Eukaryota</taxon>
        <taxon>Metazoa</taxon>
        <taxon>Ecdysozoa</taxon>
        <taxon>Arthropoda</taxon>
        <taxon>Chelicerata</taxon>
        <taxon>Arachnida</taxon>
        <taxon>Acari</taxon>
        <taxon>Acariformes</taxon>
        <taxon>Sarcoptiformes</taxon>
        <taxon>Astigmata</taxon>
        <taxon>Psoroptidia</taxon>
        <taxon>Analgoidea</taxon>
        <taxon>Pyroglyphidae</taxon>
        <taxon>Dermatophagoidinae</taxon>
        <taxon>Dermatophagoides</taxon>
    </lineage>
</organism>
<sequence>MINGLSSSSSLFMVNKHGNENQDKPICEGGVISNNAFTPVTINEPVDPGVVGVIVVVGECDDDDGGVFGA</sequence>
<protein>
    <submittedName>
        <fullName evidence="1">Uncharacterized protein</fullName>
    </submittedName>
</protein>
<comment type="caution">
    <text evidence="1">The sequence shown here is derived from an EMBL/GenBank/DDBJ whole genome shotgun (WGS) entry which is preliminary data.</text>
</comment>
<evidence type="ECO:0000313" key="1">
    <source>
        <dbReference type="EMBL" id="KAH9413908.1"/>
    </source>
</evidence>
<gene>
    <name evidence="1" type="ORF">DERP_009507</name>
</gene>
<reference evidence="1 2" key="2">
    <citation type="journal article" date="2022" name="Mol. Biol. Evol.">
        <title>Comparative Genomics Reveals Insights into the Divergent Evolution of Astigmatic Mites and Household Pest Adaptations.</title>
        <authorList>
            <person name="Xiong Q."/>
            <person name="Wan A.T."/>
            <person name="Liu X."/>
            <person name="Fung C.S."/>
            <person name="Xiao X."/>
            <person name="Malainual N."/>
            <person name="Hou J."/>
            <person name="Wang L."/>
            <person name="Wang M."/>
            <person name="Yang K.Y."/>
            <person name="Cui Y."/>
            <person name="Leung E.L."/>
            <person name="Nong W."/>
            <person name="Shin S.K."/>
            <person name="Au S.W."/>
            <person name="Jeong K.Y."/>
            <person name="Chew F.T."/>
            <person name="Hui J.H."/>
            <person name="Leung T.F."/>
            <person name="Tungtrongchitr A."/>
            <person name="Zhong N."/>
            <person name="Liu Z."/>
            <person name="Tsui S.K."/>
        </authorList>
    </citation>
    <scope>NUCLEOTIDE SEQUENCE [LARGE SCALE GENOMIC DNA]</scope>
    <source>
        <strain evidence="1">Derp</strain>
    </source>
</reference>
<name>A0ABQ8IUC5_DERPT</name>
<reference evidence="1 2" key="1">
    <citation type="journal article" date="2018" name="J. Allergy Clin. Immunol.">
        <title>High-quality assembly of Dermatophagoides pteronyssinus genome and transcriptome reveals a wide range of novel allergens.</title>
        <authorList>
            <person name="Liu X.Y."/>
            <person name="Yang K.Y."/>
            <person name="Wang M.Q."/>
            <person name="Kwok J.S."/>
            <person name="Zeng X."/>
            <person name="Yang Z."/>
            <person name="Xiao X.J."/>
            <person name="Lau C.P."/>
            <person name="Li Y."/>
            <person name="Huang Z.M."/>
            <person name="Ba J.G."/>
            <person name="Yim A.K."/>
            <person name="Ouyang C.Y."/>
            <person name="Ngai S.M."/>
            <person name="Chan T.F."/>
            <person name="Leung E.L."/>
            <person name="Liu L."/>
            <person name="Liu Z.G."/>
            <person name="Tsui S.K."/>
        </authorList>
    </citation>
    <scope>NUCLEOTIDE SEQUENCE [LARGE SCALE GENOMIC DNA]</scope>
    <source>
        <strain evidence="1">Derp</strain>
    </source>
</reference>
<accession>A0ABQ8IUC5</accession>
<keyword evidence="2" id="KW-1185">Reference proteome</keyword>
<dbReference type="Proteomes" id="UP000887458">
    <property type="component" value="Unassembled WGS sequence"/>
</dbReference>
<proteinExistence type="predicted"/>
<evidence type="ECO:0000313" key="2">
    <source>
        <dbReference type="Proteomes" id="UP000887458"/>
    </source>
</evidence>